<organism evidence="2 3">
    <name type="scientific">Neohortaea acidophila</name>
    <dbReference type="NCBI Taxonomy" id="245834"/>
    <lineage>
        <taxon>Eukaryota</taxon>
        <taxon>Fungi</taxon>
        <taxon>Dikarya</taxon>
        <taxon>Ascomycota</taxon>
        <taxon>Pezizomycotina</taxon>
        <taxon>Dothideomycetes</taxon>
        <taxon>Dothideomycetidae</taxon>
        <taxon>Mycosphaerellales</taxon>
        <taxon>Teratosphaeriaceae</taxon>
        <taxon>Neohortaea</taxon>
    </lineage>
</organism>
<protein>
    <submittedName>
        <fullName evidence="2">Uncharacterized protein</fullName>
    </submittedName>
</protein>
<reference evidence="2" key="1">
    <citation type="journal article" date="2020" name="Stud. Mycol.">
        <title>101 Dothideomycetes genomes: a test case for predicting lifestyles and emergence of pathogens.</title>
        <authorList>
            <person name="Haridas S."/>
            <person name="Albert R."/>
            <person name="Binder M."/>
            <person name="Bloem J."/>
            <person name="Labutti K."/>
            <person name="Salamov A."/>
            <person name="Andreopoulos B."/>
            <person name="Baker S."/>
            <person name="Barry K."/>
            <person name="Bills G."/>
            <person name="Bluhm B."/>
            <person name="Cannon C."/>
            <person name="Castanera R."/>
            <person name="Culley D."/>
            <person name="Daum C."/>
            <person name="Ezra D."/>
            <person name="Gonzalez J."/>
            <person name="Henrissat B."/>
            <person name="Kuo A."/>
            <person name="Liang C."/>
            <person name="Lipzen A."/>
            <person name="Lutzoni F."/>
            <person name="Magnuson J."/>
            <person name="Mondo S."/>
            <person name="Nolan M."/>
            <person name="Ohm R."/>
            <person name="Pangilinan J."/>
            <person name="Park H.-J."/>
            <person name="Ramirez L."/>
            <person name="Alfaro M."/>
            <person name="Sun H."/>
            <person name="Tritt A."/>
            <person name="Yoshinaga Y."/>
            <person name="Zwiers L.-H."/>
            <person name="Turgeon B."/>
            <person name="Goodwin S."/>
            <person name="Spatafora J."/>
            <person name="Crous P."/>
            <person name="Grigoriev I."/>
        </authorList>
    </citation>
    <scope>NUCLEOTIDE SEQUENCE</scope>
    <source>
        <strain evidence="2">CBS 113389</strain>
    </source>
</reference>
<dbReference type="AlphaFoldDB" id="A0A6A6PY32"/>
<gene>
    <name evidence="2" type="ORF">BDY17DRAFT_323512</name>
</gene>
<proteinExistence type="predicted"/>
<feature type="compositionally biased region" description="Acidic residues" evidence="1">
    <location>
        <begin position="112"/>
        <end position="123"/>
    </location>
</feature>
<dbReference type="RefSeq" id="XP_033591245.1">
    <property type="nucleotide sequence ID" value="XM_033737026.1"/>
</dbReference>
<evidence type="ECO:0000313" key="2">
    <source>
        <dbReference type="EMBL" id="KAF2484676.1"/>
    </source>
</evidence>
<feature type="compositionally biased region" description="Basic residues" evidence="1">
    <location>
        <begin position="94"/>
        <end position="106"/>
    </location>
</feature>
<dbReference type="OrthoDB" id="5418867at2759"/>
<accession>A0A6A6PY32</accession>
<dbReference type="GeneID" id="54478028"/>
<name>A0A6A6PY32_9PEZI</name>
<keyword evidence="3" id="KW-1185">Reference proteome</keyword>
<feature type="region of interest" description="Disordered" evidence="1">
    <location>
        <begin position="59"/>
        <end position="158"/>
    </location>
</feature>
<dbReference type="EMBL" id="MU001634">
    <property type="protein sequence ID" value="KAF2484676.1"/>
    <property type="molecule type" value="Genomic_DNA"/>
</dbReference>
<evidence type="ECO:0000313" key="3">
    <source>
        <dbReference type="Proteomes" id="UP000799767"/>
    </source>
</evidence>
<evidence type="ECO:0000256" key="1">
    <source>
        <dbReference type="SAM" id="MobiDB-lite"/>
    </source>
</evidence>
<feature type="compositionally biased region" description="Acidic residues" evidence="1">
    <location>
        <begin position="130"/>
        <end position="143"/>
    </location>
</feature>
<dbReference type="Proteomes" id="UP000799767">
    <property type="component" value="Unassembled WGS sequence"/>
</dbReference>
<sequence length="158" mass="17359">MAQKGMTWDPAADRKLLLGILKLQNISVDFAAMAKYMATDGQVCTAGAVQNRLKKLKAMARDGVSGDDEATPKAKKTPKKRGAADDADDESPTKKAKGGAKGKGGKAKVTEVEDDVDDEEVEMEEKVKEEEVEDDFDDEEVEMEEKVKEEEVEDDFEE</sequence>